<organism evidence="2">
    <name type="scientific">Arundo donax</name>
    <name type="common">Giant reed</name>
    <name type="synonym">Donax arundinaceus</name>
    <dbReference type="NCBI Taxonomy" id="35708"/>
    <lineage>
        <taxon>Eukaryota</taxon>
        <taxon>Viridiplantae</taxon>
        <taxon>Streptophyta</taxon>
        <taxon>Embryophyta</taxon>
        <taxon>Tracheophyta</taxon>
        <taxon>Spermatophyta</taxon>
        <taxon>Magnoliopsida</taxon>
        <taxon>Liliopsida</taxon>
        <taxon>Poales</taxon>
        <taxon>Poaceae</taxon>
        <taxon>PACMAD clade</taxon>
        <taxon>Arundinoideae</taxon>
        <taxon>Arundineae</taxon>
        <taxon>Arundo</taxon>
    </lineage>
</organism>
<name>A0A0A8ZQN7_ARUDO</name>
<protein>
    <submittedName>
        <fullName evidence="2">Uncharacterized protein</fullName>
    </submittedName>
</protein>
<feature type="region of interest" description="Disordered" evidence="1">
    <location>
        <begin position="23"/>
        <end position="43"/>
    </location>
</feature>
<accession>A0A0A8ZQN7</accession>
<sequence length="43" mass="4733">MVAVSCGSIPMIHERIIKKSSYISSGSRATRSFPIDTSKQHEP</sequence>
<dbReference type="AlphaFoldDB" id="A0A0A8ZQN7"/>
<reference evidence="2" key="1">
    <citation type="submission" date="2014-09" db="EMBL/GenBank/DDBJ databases">
        <authorList>
            <person name="Magalhaes I.L.F."/>
            <person name="Oliveira U."/>
            <person name="Santos F.R."/>
            <person name="Vidigal T.H.D.A."/>
            <person name="Brescovit A.D."/>
            <person name="Santos A.J."/>
        </authorList>
    </citation>
    <scope>NUCLEOTIDE SEQUENCE</scope>
    <source>
        <tissue evidence="2">Shoot tissue taken approximately 20 cm above the soil surface</tissue>
    </source>
</reference>
<dbReference type="EMBL" id="GBRH01257877">
    <property type="protein sequence ID" value="JAD40018.1"/>
    <property type="molecule type" value="Transcribed_RNA"/>
</dbReference>
<proteinExistence type="predicted"/>
<evidence type="ECO:0000256" key="1">
    <source>
        <dbReference type="SAM" id="MobiDB-lite"/>
    </source>
</evidence>
<reference evidence="2" key="2">
    <citation type="journal article" date="2015" name="Data Brief">
        <title>Shoot transcriptome of the giant reed, Arundo donax.</title>
        <authorList>
            <person name="Barrero R.A."/>
            <person name="Guerrero F.D."/>
            <person name="Moolhuijzen P."/>
            <person name="Goolsby J.A."/>
            <person name="Tidwell J."/>
            <person name="Bellgard S.E."/>
            <person name="Bellgard M.I."/>
        </authorList>
    </citation>
    <scope>NUCLEOTIDE SEQUENCE</scope>
    <source>
        <tissue evidence="2">Shoot tissue taken approximately 20 cm above the soil surface</tissue>
    </source>
</reference>
<evidence type="ECO:0000313" key="2">
    <source>
        <dbReference type="EMBL" id="JAD40018.1"/>
    </source>
</evidence>